<dbReference type="PANTHER" id="PTHR34382:SF7">
    <property type="entry name" value="PTS SYSTEM N,N'-DIACETYLCHITOBIOSE-SPECIFIC EIIA COMPONENT"/>
    <property type="match status" value="1"/>
</dbReference>
<feature type="modified residue" description="Phosphohistidine; by HPr" evidence="5">
    <location>
        <position position="89"/>
    </location>
</feature>
<protein>
    <submittedName>
        <fullName evidence="6">PTS family cellobiose porter component IIA</fullName>
    </submittedName>
</protein>
<accession>A0ABR5PYD3</accession>
<dbReference type="SUPFAM" id="SSF46973">
    <property type="entry name" value="Enzyme IIa from lactose specific PTS, IIa-lac"/>
    <property type="match status" value="1"/>
</dbReference>
<dbReference type="InterPro" id="IPR003188">
    <property type="entry name" value="PTS_IIA_lac/cel"/>
</dbReference>
<dbReference type="InterPro" id="IPR036542">
    <property type="entry name" value="PTS_IIA_lac/cel_sf"/>
</dbReference>
<name>A0ABR5PYD3_9ACTN</name>
<gene>
    <name evidence="6" type="ORF">IV60_GL001318</name>
</gene>
<evidence type="ECO:0000256" key="1">
    <source>
        <dbReference type="ARBA" id="ARBA00022448"/>
    </source>
</evidence>
<organism evidence="6 7">
    <name type="scientific">Lancefieldella rimae</name>
    <dbReference type="NCBI Taxonomy" id="1383"/>
    <lineage>
        <taxon>Bacteria</taxon>
        <taxon>Bacillati</taxon>
        <taxon>Actinomycetota</taxon>
        <taxon>Coriobacteriia</taxon>
        <taxon>Coriobacteriales</taxon>
        <taxon>Atopobiaceae</taxon>
        <taxon>Lancefieldella</taxon>
    </lineage>
</organism>
<keyword evidence="3" id="KW-0808">Transferase</keyword>
<keyword evidence="1" id="KW-0813">Transport</keyword>
<dbReference type="Proteomes" id="UP000051927">
    <property type="component" value="Unassembled WGS sequence"/>
</dbReference>
<keyword evidence="4" id="KW-0598">Phosphotransferase system</keyword>
<dbReference type="EMBL" id="JQCP01000004">
    <property type="protein sequence ID" value="KRO01449.1"/>
    <property type="molecule type" value="Genomic_DNA"/>
</dbReference>
<evidence type="ECO:0000313" key="6">
    <source>
        <dbReference type="EMBL" id="KRO01449.1"/>
    </source>
</evidence>
<evidence type="ECO:0000256" key="5">
    <source>
        <dbReference type="PROSITE-ProRule" id="PRU00418"/>
    </source>
</evidence>
<evidence type="ECO:0000256" key="4">
    <source>
        <dbReference type="ARBA" id="ARBA00022683"/>
    </source>
</evidence>
<sequence>MKGEKYMAADDEMTAAQEAAFEIIATVGTAKSMYIGAIKKAKEGDINGARADVALGTEIFNEGHATHLSLLQQSAVNSGDIEFSLILIHAEDQLMQAETFRVIAEDFIDVYEKLLQK</sequence>
<dbReference type="Pfam" id="PF02255">
    <property type="entry name" value="PTS_IIA"/>
    <property type="match status" value="1"/>
</dbReference>
<comment type="caution">
    <text evidence="6">The sequence shown here is derived from an EMBL/GenBank/DDBJ whole genome shotgun (WGS) entry which is preliminary data.</text>
</comment>
<evidence type="ECO:0000256" key="3">
    <source>
        <dbReference type="ARBA" id="ARBA00022679"/>
    </source>
</evidence>
<keyword evidence="7" id="KW-1185">Reference proteome</keyword>
<evidence type="ECO:0000256" key="2">
    <source>
        <dbReference type="ARBA" id="ARBA00022597"/>
    </source>
</evidence>
<proteinExistence type="predicted"/>
<dbReference type="PROSITE" id="PS51095">
    <property type="entry name" value="PTS_EIIA_TYPE_3"/>
    <property type="match status" value="1"/>
</dbReference>
<dbReference type="PANTHER" id="PTHR34382">
    <property type="entry name" value="PTS SYSTEM N,N'-DIACETYLCHITOBIOSE-SPECIFIC EIIA COMPONENT"/>
    <property type="match status" value="1"/>
</dbReference>
<keyword evidence="2" id="KW-0762">Sugar transport</keyword>
<dbReference type="PIRSF" id="PIRSF000699">
    <property type="entry name" value="PTS_IILac_III"/>
    <property type="match status" value="1"/>
</dbReference>
<evidence type="ECO:0000313" key="7">
    <source>
        <dbReference type="Proteomes" id="UP000051927"/>
    </source>
</evidence>
<reference evidence="6 7" key="1">
    <citation type="journal article" date="2015" name="Genome Announc.">
        <title>Expanding the biotechnology potential of lactobacilli through comparative genomics of 213 strains and associated genera.</title>
        <authorList>
            <person name="Sun Z."/>
            <person name="Harris H.M."/>
            <person name="McCann A."/>
            <person name="Guo C."/>
            <person name="Argimon S."/>
            <person name="Zhang W."/>
            <person name="Yang X."/>
            <person name="Jeffery I.B."/>
            <person name="Cooney J.C."/>
            <person name="Kagawa T.F."/>
            <person name="Liu W."/>
            <person name="Song Y."/>
            <person name="Salvetti E."/>
            <person name="Wrobel A."/>
            <person name="Rasinkangas P."/>
            <person name="Parkhill J."/>
            <person name="Rea M.C."/>
            <person name="O'Sullivan O."/>
            <person name="Ritari J."/>
            <person name="Douillard F.P."/>
            <person name="Paul Ross R."/>
            <person name="Yang R."/>
            <person name="Briner A.E."/>
            <person name="Felis G.E."/>
            <person name="de Vos W.M."/>
            <person name="Barrangou R."/>
            <person name="Klaenhammer T.R."/>
            <person name="Caufield P.W."/>
            <person name="Cui Y."/>
            <person name="Zhang H."/>
            <person name="O'Toole P.W."/>
        </authorList>
    </citation>
    <scope>NUCLEOTIDE SEQUENCE [LARGE SCALE GENOMIC DNA]</scope>
    <source>
        <strain evidence="6 7">DSM 7090</strain>
    </source>
</reference>
<dbReference type="Gene3D" id="1.20.58.80">
    <property type="entry name" value="Phosphotransferase system, lactose/cellobiose-type IIA subunit"/>
    <property type="match status" value="1"/>
</dbReference>